<dbReference type="OrthoDB" id="9802649at2"/>
<dbReference type="InterPro" id="IPR029044">
    <property type="entry name" value="Nucleotide-diphossugar_trans"/>
</dbReference>
<dbReference type="Proteomes" id="UP000036027">
    <property type="component" value="Unassembled WGS sequence"/>
</dbReference>
<dbReference type="InterPro" id="IPR050834">
    <property type="entry name" value="Glycosyltransf_2"/>
</dbReference>
<dbReference type="SUPFAM" id="SSF53448">
    <property type="entry name" value="Nucleotide-diphospho-sugar transferases"/>
    <property type="match status" value="1"/>
</dbReference>
<protein>
    <submittedName>
        <fullName evidence="2">Glycosyltransferase</fullName>
    </submittedName>
</protein>
<dbReference type="Gene3D" id="3.90.550.10">
    <property type="entry name" value="Spore Coat Polysaccharide Biosynthesis Protein SpsA, Chain A"/>
    <property type="match status" value="1"/>
</dbReference>
<organism evidence="2 3">
    <name type="scientific">Neisseria arctica</name>
    <dbReference type="NCBI Taxonomy" id="1470200"/>
    <lineage>
        <taxon>Bacteria</taxon>
        <taxon>Pseudomonadati</taxon>
        <taxon>Pseudomonadota</taxon>
        <taxon>Betaproteobacteria</taxon>
        <taxon>Neisseriales</taxon>
        <taxon>Neisseriaceae</taxon>
        <taxon>Neisseria</taxon>
    </lineage>
</organism>
<dbReference type="GO" id="GO:0044010">
    <property type="term" value="P:single-species biofilm formation"/>
    <property type="evidence" value="ECO:0007669"/>
    <property type="project" value="TreeGrafter"/>
</dbReference>
<evidence type="ECO:0000313" key="3">
    <source>
        <dbReference type="Proteomes" id="UP000036027"/>
    </source>
</evidence>
<keyword evidence="3" id="KW-1185">Reference proteome</keyword>
<dbReference type="PATRIC" id="fig|1470200.3.peg.1853"/>
<dbReference type="AlphaFoldDB" id="A0A0J0YTB1"/>
<comment type="caution">
    <text evidence="2">The sequence shown here is derived from an EMBL/GenBank/DDBJ whole genome shotgun (WGS) entry which is preliminary data.</text>
</comment>
<proteinExistence type="predicted"/>
<sequence>MNTFLDVIIPCYNAASTITRAAESALAQTQVRYVWLIDDASTDTSRDIIRQLASAHPRIKPSFLPDNGGVSRARNWGMLQSDADYLAFLDADDAYEAGALEAALIALTQYAELSLVRLKLKPVGLPERYLRHCGLPSAWQRLEMTVGGNTVFRKNALLACGGFPQDEIFKRFGGEDAALGIALTRSSVVGTLFGENEPGVLHYCRKGMHAERLLDTALFNRSHSEITNDDLAAAEAVTQRICSRLNSIRNSLPQQTGIMPLFPSRG</sequence>
<dbReference type="PANTHER" id="PTHR43685:SF13">
    <property type="entry name" value="O ANTIGEN BIOSYNTHESIS RHAMNOSYLTRANSFERASE RFBN"/>
    <property type="match status" value="1"/>
</dbReference>
<accession>A0A0J0YTB1</accession>
<dbReference type="GO" id="GO:0016740">
    <property type="term" value="F:transferase activity"/>
    <property type="evidence" value="ECO:0007669"/>
    <property type="project" value="UniProtKB-KW"/>
</dbReference>
<dbReference type="RefSeq" id="WP_047760559.1">
    <property type="nucleotide sequence ID" value="NZ_CP091510.1"/>
</dbReference>
<name>A0A0J0YTB1_9NEIS</name>
<keyword evidence="2" id="KW-0808">Transferase</keyword>
<dbReference type="InterPro" id="IPR001173">
    <property type="entry name" value="Glyco_trans_2-like"/>
</dbReference>
<evidence type="ECO:0000313" key="2">
    <source>
        <dbReference type="EMBL" id="KLT73326.1"/>
    </source>
</evidence>
<reference evidence="2 3" key="1">
    <citation type="submission" date="2014-11" db="EMBL/GenBank/DDBJ databases">
        <title>Genome of a novel goose pathogen.</title>
        <authorList>
            <person name="Hansen C.M."/>
            <person name="Hueffer K."/>
            <person name="Choi S.C."/>
        </authorList>
    </citation>
    <scope>NUCLEOTIDE SEQUENCE [LARGE SCALE GENOMIC DNA]</scope>
    <source>
        <strain evidence="2 3">KH1503</strain>
    </source>
</reference>
<dbReference type="Pfam" id="PF00535">
    <property type="entry name" value="Glycos_transf_2"/>
    <property type="match status" value="1"/>
</dbReference>
<dbReference type="EMBL" id="JTDO01000004">
    <property type="protein sequence ID" value="KLT73326.1"/>
    <property type="molecule type" value="Genomic_DNA"/>
</dbReference>
<gene>
    <name evidence="2" type="ORF">PL75_03675</name>
</gene>
<feature type="domain" description="Glycosyltransferase 2-like" evidence="1">
    <location>
        <begin position="7"/>
        <end position="120"/>
    </location>
</feature>
<evidence type="ECO:0000259" key="1">
    <source>
        <dbReference type="Pfam" id="PF00535"/>
    </source>
</evidence>
<dbReference type="STRING" id="1470200.PL75_03675"/>
<dbReference type="PANTHER" id="PTHR43685">
    <property type="entry name" value="GLYCOSYLTRANSFERASE"/>
    <property type="match status" value="1"/>
</dbReference>
<dbReference type="CDD" id="cd00761">
    <property type="entry name" value="Glyco_tranf_GTA_type"/>
    <property type="match status" value="1"/>
</dbReference>